<organism evidence="1">
    <name type="scientific">uncultured spirochete</name>
    <dbReference type="NCBI Taxonomy" id="156406"/>
    <lineage>
        <taxon>Bacteria</taxon>
        <taxon>Pseudomonadati</taxon>
        <taxon>Spirochaetota</taxon>
        <taxon>Spirochaetia</taxon>
        <taxon>Spirochaetales</taxon>
        <taxon>environmental samples</taxon>
    </lineage>
</organism>
<name>A0A3P3XL31_9SPIR</name>
<evidence type="ECO:0000313" key="1">
    <source>
        <dbReference type="EMBL" id="SLM15238.1"/>
    </source>
</evidence>
<accession>A0A3P3XL31</accession>
<reference evidence="1" key="1">
    <citation type="submission" date="2017-02" db="EMBL/GenBank/DDBJ databases">
        <authorList>
            <person name="Regsiter A."/>
            <person name="William W."/>
        </authorList>
    </citation>
    <scope>NUCLEOTIDE SEQUENCE</scope>
    <source>
        <strain evidence="1">Bib</strain>
    </source>
</reference>
<dbReference type="AlphaFoldDB" id="A0A3P3XL31"/>
<dbReference type="EMBL" id="FWDM01000035">
    <property type="protein sequence ID" value="SLM15238.1"/>
    <property type="molecule type" value="Genomic_DNA"/>
</dbReference>
<proteinExistence type="predicted"/>
<gene>
    <name evidence="1" type="ORF">SPIROBIBN47_400026</name>
</gene>
<sequence>MGSLSTNFETLQDIWISNAQSATLKSGLELPLIIILRSKDPNLTQGVYSDLLTICINQF</sequence>
<protein>
    <submittedName>
        <fullName evidence="1">Uncharacterized protein</fullName>
    </submittedName>
</protein>